<dbReference type="Proteomes" id="UP000321922">
    <property type="component" value="Unassembled WGS sequence"/>
</dbReference>
<keyword evidence="2" id="KW-1185">Reference proteome</keyword>
<dbReference type="AlphaFoldDB" id="A0A511QKM7"/>
<name>A0A511QKM7_9VIBR</name>
<dbReference type="EMBL" id="BJXJ01000122">
    <property type="protein sequence ID" value="GEM77737.1"/>
    <property type="molecule type" value="Genomic_DNA"/>
</dbReference>
<evidence type="ECO:0000313" key="1">
    <source>
        <dbReference type="EMBL" id="GEM77737.1"/>
    </source>
</evidence>
<dbReference type="OrthoDB" id="6275348at2"/>
<dbReference type="RefSeq" id="WP_050567505.1">
    <property type="nucleotide sequence ID" value="NZ_BAOJ01000322.1"/>
</dbReference>
<organism evidence="1 2">
    <name type="scientific">Vibrio sagamiensis NBRC 104589</name>
    <dbReference type="NCBI Taxonomy" id="1219064"/>
    <lineage>
        <taxon>Bacteria</taxon>
        <taxon>Pseudomonadati</taxon>
        <taxon>Pseudomonadota</taxon>
        <taxon>Gammaproteobacteria</taxon>
        <taxon>Vibrionales</taxon>
        <taxon>Vibrionaceae</taxon>
        <taxon>Vibrio</taxon>
    </lineage>
</organism>
<protein>
    <submittedName>
        <fullName evidence="1">Uncharacterized protein</fullName>
    </submittedName>
</protein>
<evidence type="ECO:0000313" key="2">
    <source>
        <dbReference type="Proteomes" id="UP000321922"/>
    </source>
</evidence>
<reference evidence="1 2" key="1">
    <citation type="submission" date="2019-07" db="EMBL/GenBank/DDBJ databases">
        <title>Whole genome shotgun sequence of Vibrio sagamiensis NBRC 104589.</title>
        <authorList>
            <person name="Hosoyama A."/>
            <person name="Uohara A."/>
            <person name="Ohji S."/>
            <person name="Ichikawa N."/>
        </authorList>
    </citation>
    <scope>NUCLEOTIDE SEQUENCE [LARGE SCALE GENOMIC DNA]</scope>
    <source>
        <strain evidence="1 2">NBRC 104589</strain>
    </source>
</reference>
<sequence>MTMKLLNPFSLPNGYTLKFDEPYLGSEDDDVLKVITNDEMMIIQKVMPPLFGKKEYENIPGFSIFQIELPLAAAKWLVDTIENKLWKSAAQGGLPSGVNSYKEYVNGEKLALYRQMQVEGADQKGFQLTNFSRKDHEITDECQDFYFTDWMLIEGKLLDFLKTL</sequence>
<gene>
    <name evidence="1" type="ORF">VSA01S_38490</name>
</gene>
<comment type="caution">
    <text evidence="1">The sequence shown here is derived from an EMBL/GenBank/DDBJ whole genome shotgun (WGS) entry which is preliminary data.</text>
</comment>
<proteinExistence type="predicted"/>
<accession>A0A511QKM7</accession>